<accession>A0ABS2DAY3</accession>
<sequence length="98" mass="10614">MSNPNSSEDSSFQHDANPKPDAQGQAALLLIESLIHSLIDNGALTKAQAIEAIESASEVKEESASENKESKTVLRRSLALLEQMQISIESKEGRYDTA</sequence>
<dbReference type="RefSeq" id="WP_204199266.1">
    <property type="nucleotide sequence ID" value="NZ_JAFEMC010000003.1"/>
</dbReference>
<dbReference type="EMBL" id="JAFEMC010000003">
    <property type="protein sequence ID" value="MBM6577169.1"/>
    <property type="molecule type" value="Genomic_DNA"/>
</dbReference>
<evidence type="ECO:0000313" key="3">
    <source>
        <dbReference type="Proteomes" id="UP000763641"/>
    </source>
</evidence>
<comment type="caution">
    <text evidence="2">The sequence shown here is derived from an EMBL/GenBank/DDBJ whole genome shotgun (WGS) entry which is preliminary data.</text>
</comment>
<organism evidence="2 3">
    <name type="scientific">Sphingomonas longa</name>
    <dbReference type="NCBI Taxonomy" id="2778730"/>
    <lineage>
        <taxon>Bacteria</taxon>
        <taxon>Pseudomonadati</taxon>
        <taxon>Pseudomonadota</taxon>
        <taxon>Alphaproteobacteria</taxon>
        <taxon>Sphingomonadales</taxon>
        <taxon>Sphingomonadaceae</taxon>
        <taxon>Sphingomonas</taxon>
    </lineage>
</organism>
<feature type="region of interest" description="Disordered" evidence="1">
    <location>
        <begin position="1"/>
        <end position="24"/>
    </location>
</feature>
<evidence type="ECO:0000256" key="1">
    <source>
        <dbReference type="SAM" id="MobiDB-lite"/>
    </source>
</evidence>
<feature type="compositionally biased region" description="Polar residues" evidence="1">
    <location>
        <begin position="1"/>
        <end position="14"/>
    </location>
</feature>
<protein>
    <submittedName>
        <fullName evidence="2">Uncharacterized protein</fullName>
    </submittedName>
</protein>
<evidence type="ECO:0000313" key="2">
    <source>
        <dbReference type="EMBL" id="MBM6577169.1"/>
    </source>
</evidence>
<gene>
    <name evidence="2" type="ORF">ILT43_12375</name>
</gene>
<keyword evidence="3" id="KW-1185">Reference proteome</keyword>
<proteinExistence type="predicted"/>
<reference evidence="2 3" key="1">
    <citation type="submission" date="2020-12" db="EMBL/GenBank/DDBJ databases">
        <title>Sphingomonas sp.</title>
        <authorList>
            <person name="Kim M.K."/>
        </authorList>
    </citation>
    <scope>NUCLEOTIDE SEQUENCE [LARGE SCALE GENOMIC DNA]</scope>
    <source>
        <strain evidence="2 3">BT552</strain>
    </source>
</reference>
<name>A0ABS2DAY3_9SPHN</name>
<dbReference type="Proteomes" id="UP000763641">
    <property type="component" value="Unassembled WGS sequence"/>
</dbReference>